<dbReference type="OrthoDB" id="6398146at2759"/>
<keyword evidence="14" id="KW-1185">Reference proteome</keyword>
<keyword evidence="5 12" id="KW-0812">Transmembrane</keyword>
<comment type="similarity">
    <text evidence="12">Belongs to the pannexin family.</text>
</comment>
<evidence type="ECO:0000256" key="13">
    <source>
        <dbReference type="SAM" id="MobiDB-lite"/>
    </source>
</evidence>
<feature type="transmembrane region" description="Helical" evidence="12">
    <location>
        <begin position="265"/>
        <end position="287"/>
    </location>
</feature>
<feature type="transmembrane region" description="Helical" evidence="12">
    <location>
        <begin position="402"/>
        <end position="427"/>
    </location>
</feature>
<dbReference type="GO" id="GO:0005886">
    <property type="term" value="C:plasma membrane"/>
    <property type="evidence" value="ECO:0007669"/>
    <property type="project" value="UniProtKB-SubCell"/>
</dbReference>
<keyword evidence="8 12" id="KW-1133">Transmembrane helix</keyword>
<dbReference type="GeneID" id="108666827"/>
<feature type="region of interest" description="Disordered" evidence="13">
    <location>
        <begin position="1"/>
        <end position="115"/>
    </location>
</feature>
<dbReference type="GO" id="GO:0005921">
    <property type="term" value="C:gap junction"/>
    <property type="evidence" value="ECO:0007669"/>
    <property type="project" value="UniProtKB-SubCell"/>
</dbReference>
<evidence type="ECO:0000256" key="5">
    <source>
        <dbReference type="ARBA" id="ARBA00022692"/>
    </source>
</evidence>
<evidence type="ECO:0000256" key="8">
    <source>
        <dbReference type="ARBA" id="ARBA00022989"/>
    </source>
</evidence>
<comment type="function">
    <text evidence="12">Structural component of the gap junctions.</text>
</comment>
<evidence type="ECO:0000256" key="2">
    <source>
        <dbReference type="ARBA" id="ARBA00004651"/>
    </source>
</evidence>
<evidence type="ECO:0000256" key="12">
    <source>
        <dbReference type="RuleBase" id="RU010713"/>
    </source>
</evidence>
<dbReference type="RefSeq" id="XP_018009246.1">
    <property type="nucleotide sequence ID" value="XM_018153757.2"/>
</dbReference>
<feature type="compositionally biased region" description="Basic residues" evidence="13">
    <location>
        <begin position="87"/>
        <end position="102"/>
    </location>
</feature>
<keyword evidence="9 12" id="KW-0406">Ion transport</keyword>
<feature type="compositionally biased region" description="Low complexity" evidence="13">
    <location>
        <begin position="195"/>
        <end position="223"/>
    </location>
</feature>
<keyword evidence="11 12" id="KW-0407">Ion channel</keyword>
<keyword evidence="4" id="KW-1003">Cell membrane</keyword>
<evidence type="ECO:0000313" key="14">
    <source>
        <dbReference type="Proteomes" id="UP000694843"/>
    </source>
</evidence>
<comment type="subcellular location">
    <subcellularLocation>
        <location evidence="1">Cell junction</location>
        <location evidence="1">Gap junction</location>
    </subcellularLocation>
    <subcellularLocation>
        <location evidence="2 12">Cell membrane</location>
        <topology evidence="2 12">Multi-pass membrane protein</topology>
    </subcellularLocation>
</comment>
<evidence type="ECO:0000256" key="4">
    <source>
        <dbReference type="ARBA" id="ARBA00022475"/>
    </source>
</evidence>
<dbReference type="InterPro" id="IPR000990">
    <property type="entry name" value="Innexin"/>
</dbReference>
<keyword evidence="10 12" id="KW-0472">Membrane</keyword>
<evidence type="ECO:0000256" key="6">
    <source>
        <dbReference type="ARBA" id="ARBA00022868"/>
    </source>
</evidence>
<dbReference type="AlphaFoldDB" id="A0A8B7N5W8"/>
<keyword evidence="7" id="KW-0965">Cell junction</keyword>
<accession>A0A8B7N5W8</accession>
<evidence type="ECO:0000256" key="9">
    <source>
        <dbReference type="ARBA" id="ARBA00023065"/>
    </source>
</evidence>
<feature type="region of interest" description="Disordered" evidence="13">
    <location>
        <begin position="189"/>
        <end position="226"/>
    </location>
</feature>
<dbReference type="KEGG" id="hazt:108666827"/>
<reference evidence="15" key="1">
    <citation type="submission" date="2025-08" db="UniProtKB">
        <authorList>
            <consortium name="RefSeq"/>
        </authorList>
    </citation>
    <scope>IDENTIFICATION</scope>
    <source>
        <tissue evidence="15">Whole organism</tissue>
    </source>
</reference>
<evidence type="ECO:0000256" key="10">
    <source>
        <dbReference type="ARBA" id="ARBA00023136"/>
    </source>
</evidence>
<protein>
    <recommendedName>
        <fullName evidence="12">Innexin</fullName>
    </recommendedName>
</protein>
<proteinExistence type="inferred from homology"/>
<feature type="compositionally biased region" description="Acidic residues" evidence="13">
    <location>
        <begin position="7"/>
        <end position="19"/>
    </location>
</feature>
<gene>
    <name evidence="15" type="primary">LOC108666827</name>
    <name evidence="12" type="synonym">inx</name>
</gene>
<name>A0A8B7N5W8_HYAAZ</name>
<keyword evidence="3 12" id="KW-0813">Transport</keyword>
<keyword evidence="6" id="KW-0303">Gap junction</keyword>
<dbReference type="GO" id="GO:0034220">
    <property type="term" value="P:monoatomic ion transmembrane transport"/>
    <property type="evidence" value="ECO:0007669"/>
    <property type="project" value="UniProtKB-KW"/>
</dbReference>
<feature type="transmembrane region" description="Helical" evidence="12">
    <location>
        <begin position="488"/>
        <end position="506"/>
    </location>
</feature>
<evidence type="ECO:0000256" key="7">
    <source>
        <dbReference type="ARBA" id="ARBA00022949"/>
    </source>
</evidence>
<dbReference type="Proteomes" id="UP000694843">
    <property type="component" value="Unplaced"/>
</dbReference>
<dbReference type="Pfam" id="PF00876">
    <property type="entry name" value="Innexin"/>
    <property type="match status" value="1"/>
</dbReference>
<feature type="transmembrane region" description="Helical" evidence="12">
    <location>
        <begin position="334"/>
        <end position="353"/>
    </location>
</feature>
<dbReference type="PROSITE" id="PS51013">
    <property type="entry name" value="PANNEXIN"/>
    <property type="match status" value="1"/>
</dbReference>
<evidence type="ECO:0000256" key="3">
    <source>
        <dbReference type="ARBA" id="ARBA00022448"/>
    </source>
</evidence>
<evidence type="ECO:0000313" key="15">
    <source>
        <dbReference type="RefSeq" id="XP_018009246.1"/>
    </source>
</evidence>
<evidence type="ECO:0000256" key="1">
    <source>
        <dbReference type="ARBA" id="ARBA00004610"/>
    </source>
</evidence>
<sequence>MMYQSDENCESGGEDQLDDGIDRVSDEIEGGADGNEDPIYNGSCDNASVADGEQDDSNSQADFCDSNERNDDATNFEGNNQSIFRGSNKRGKNRKNRGRGRGGRGNFHNDSNKFTNSIKTEVGVDLGNRDSQLNTDCDSFYNREQVLKLENECILGGKHEQKNPAQSFRPASWNKLLLFGNLCNKKAPAENSQFGKNPNNNNKGGNNKGNNQPNGNNNNNNNNKGGGDLKGDAFSWHMKHLCYSIGLLKHSNGPGYTLESLCLQFHYRFLVFFFCICYFIVMLNWFVNEKIVCYELQRPDKPYIPKGHSSNVCLSYPYIEVENKHRRYLLFYRWVPYSFLLVAALFYTLRAGLVKKWEDTRLAALYKDVWNERCNYLTEKWEGTNNLVVQFLRTGQSVSSHYVRWILCHVFANLVDLVAVLVFQFVLQGEFVSLVPNVLHGLERNPANFTDKLSTIFPPFAECQISAAHKIVDGYVINFGCHLTHMELYEKIFIITWLVLALHWLWSFAMVIWLSIGMVPFFGKFTCVVTGRLINRKSAAIMVKAVRVCSMGDVHVLYLVKKWMSNAQFEQLLKAVVNSKEEELRKHGCLGSPRCYCSRVTTLQVEEPGSQAYKHEGRTDASAPPQHQVLWVPDGNDLIDQTYIEQFYCGQSNPDNKYVGNESNQINGVRNRNWKQ</sequence>
<organism evidence="14 15">
    <name type="scientific">Hyalella azteca</name>
    <name type="common">Amphipod</name>
    <dbReference type="NCBI Taxonomy" id="294128"/>
    <lineage>
        <taxon>Eukaryota</taxon>
        <taxon>Metazoa</taxon>
        <taxon>Ecdysozoa</taxon>
        <taxon>Arthropoda</taxon>
        <taxon>Crustacea</taxon>
        <taxon>Multicrustacea</taxon>
        <taxon>Malacostraca</taxon>
        <taxon>Eumalacostraca</taxon>
        <taxon>Peracarida</taxon>
        <taxon>Amphipoda</taxon>
        <taxon>Senticaudata</taxon>
        <taxon>Talitrida</taxon>
        <taxon>Talitroidea</taxon>
        <taxon>Hyalellidae</taxon>
        <taxon>Hyalella</taxon>
    </lineage>
</organism>
<feature type="compositionally biased region" description="Acidic residues" evidence="13">
    <location>
        <begin position="27"/>
        <end position="36"/>
    </location>
</feature>
<evidence type="ECO:0000256" key="11">
    <source>
        <dbReference type="ARBA" id="ARBA00023303"/>
    </source>
</evidence>